<name>A0ABM6LZX9_9GAMM</name>
<sequence>MIVSCGNICRILYTGKSIEAYISINSINKLYFIILSYIIGSVIANRDSSFLAIHLTFNSFKQIPQVPLIQYPHA</sequence>
<dbReference type="EMBL" id="CP022132">
    <property type="protein sequence ID" value="ASG68234.1"/>
    <property type="molecule type" value="Genomic_DNA"/>
</dbReference>
<evidence type="ECO:0000313" key="1">
    <source>
        <dbReference type="EMBL" id="ASG68234.1"/>
    </source>
</evidence>
<accession>A0ABM6LZX9</accession>
<reference evidence="1 2" key="1">
    <citation type="submission" date="2017-06" db="EMBL/GenBank/DDBJ databases">
        <title>Complete genome of Francisella halioticida.</title>
        <authorList>
            <person name="Sjodin A."/>
        </authorList>
    </citation>
    <scope>NUCLEOTIDE SEQUENCE [LARGE SCALE GENOMIC DNA]</scope>
    <source>
        <strain evidence="1 2">DSM 23729</strain>
    </source>
</reference>
<gene>
    <name evidence="1" type="ORF">CDV26_07370</name>
</gene>
<organism evidence="1 2">
    <name type="scientific">Francisella halioticida</name>
    <dbReference type="NCBI Taxonomy" id="549298"/>
    <lineage>
        <taxon>Bacteria</taxon>
        <taxon>Pseudomonadati</taxon>
        <taxon>Pseudomonadota</taxon>
        <taxon>Gammaproteobacteria</taxon>
        <taxon>Thiotrichales</taxon>
        <taxon>Francisellaceae</taxon>
        <taxon>Francisella</taxon>
    </lineage>
</organism>
<keyword evidence="2" id="KW-1185">Reference proteome</keyword>
<protein>
    <submittedName>
        <fullName evidence="1">Uncharacterized protein</fullName>
    </submittedName>
</protein>
<evidence type="ECO:0000313" key="2">
    <source>
        <dbReference type="Proteomes" id="UP000249910"/>
    </source>
</evidence>
<dbReference type="Proteomes" id="UP000249910">
    <property type="component" value="Chromosome"/>
</dbReference>
<proteinExistence type="predicted"/>